<evidence type="ECO:0000313" key="2">
    <source>
        <dbReference type="Proteomes" id="UP001310022"/>
    </source>
</evidence>
<dbReference type="RefSeq" id="WP_338237878.1">
    <property type="nucleotide sequence ID" value="NZ_BQKE01000002.1"/>
</dbReference>
<proteinExistence type="predicted"/>
<protein>
    <recommendedName>
        <fullName evidence="3">Tetratricopeptide repeat protein</fullName>
    </recommendedName>
</protein>
<keyword evidence="2" id="KW-1185">Reference proteome</keyword>
<dbReference type="InterPro" id="IPR011990">
    <property type="entry name" value="TPR-like_helical_dom_sf"/>
</dbReference>
<dbReference type="Proteomes" id="UP001310022">
    <property type="component" value="Unassembled WGS sequence"/>
</dbReference>
<dbReference type="Gene3D" id="1.25.40.10">
    <property type="entry name" value="Tetratricopeptide repeat domain"/>
    <property type="match status" value="1"/>
</dbReference>
<evidence type="ECO:0008006" key="3">
    <source>
        <dbReference type="Google" id="ProtNLM"/>
    </source>
</evidence>
<reference evidence="1 2" key="1">
    <citation type="submission" date="2021-12" db="EMBL/GenBank/DDBJ databases">
        <title>Genome sequencing of bacteria with rrn-lacking chromosome and rrn-plasmid.</title>
        <authorList>
            <person name="Anda M."/>
            <person name="Iwasaki W."/>
        </authorList>
    </citation>
    <scope>NUCLEOTIDE SEQUENCE [LARGE SCALE GENOMIC DNA]</scope>
    <source>
        <strain evidence="1 2">NBRC 15940</strain>
    </source>
</reference>
<comment type="caution">
    <text evidence="1">The sequence shown here is derived from an EMBL/GenBank/DDBJ whole genome shotgun (WGS) entry which is preliminary data.</text>
</comment>
<gene>
    <name evidence="1" type="ORF">PEDI_31770</name>
</gene>
<evidence type="ECO:0000313" key="1">
    <source>
        <dbReference type="EMBL" id="GJM62625.1"/>
    </source>
</evidence>
<name>A0AAN4W173_9BACT</name>
<sequence>MISSDKITFDAIELYPMPEAISEKLEALYAQMNSLSGVNQLDRLITKLRKFIKEHPSYPQAYNYLANAYVMQRNMDKSKAVNELLFEKFPDYLFGRAALVASDLDEDFLEDITYLLGEELELDALYPDREQFHIQEVTAYYFAVAKYYFVSEQFEKLNELYSELDKILPDEPMTHEVSKLVMAGNAQALEHEHEHVPHVHSHPEKWEQTTVAPEFQFSEEMAKFYQEEEIEEAEWKAMLELPKEALEADLLKVLEDGFRRYDHFEQIEEQDFMFRALAMLTDLRSKEGWKWVIEVTKQGEEFMMFHFGDAFHQLVSRYAYYAFEPSELERFENFFLEEGIAGLDKAYVVNVIAYAEMGGRIEKAAAQAFVQKVLQELWEARDNSKLTDAFLNSTLIGLAADLKVKECLPLVKQFFDENMVVPSYFGDFAETERYFDAQSSVSQYKAQPEGWAFCLNPLNLTDEDLDKLMQ</sequence>
<organism evidence="1 2">
    <name type="scientific">Persicobacter diffluens</name>
    <dbReference type="NCBI Taxonomy" id="981"/>
    <lineage>
        <taxon>Bacteria</taxon>
        <taxon>Pseudomonadati</taxon>
        <taxon>Bacteroidota</taxon>
        <taxon>Cytophagia</taxon>
        <taxon>Cytophagales</taxon>
        <taxon>Persicobacteraceae</taxon>
        <taxon>Persicobacter</taxon>
    </lineage>
</organism>
<dbReference type="SUPFAM" id="SSF48452">
    <property type="entry name" value="TPR-like"/>
    <property type="match status" value="1"/>
</dbReference>
<dbReference type="EMBL" id="BQKE01000002">
    <property type="protein sequence ID" value="GJM62625.1"/>
    <property type="molecule type" value="Genomic_DNA"/>
</dbReference>
<dbReference type="AlphaFoldDB" id="A0AAN4W173"/>
<accession>A0AAN4W173</accession>